<dbReference type="OrthoDB" id="9810174at2"/>
<dbReference type="InterPro" id="IPR011083">
    <property type="entry name" value="Phage_tail_collar_dom"/>
</dbReference>
<feature type="signal peptide" evidence="1">
    <location>
        <begin position="1"/>
        <end position="32"/>
    </location>
</feature>
<accession>A0A4R6NA57</accession>
<organism evidence="3 4">
    <name type="scientific">Roseateles asaccharophilus</name>
    <dbReference type="NCBI Taxonomy" id="582607"/>
    <lineage>
        <taxon>Bacteria</taxon>
        <taxon>Pseudomonadati</taxon>
        <taxon>Pseudomonadota</taxon>
        <taxon>Betaproteobacteria</taxon>
        <taxon>Burkholderiales</taxon>
        <taxon>Sphaerotilaceae</taxon>
        <taxon>Roseateles</taxon>
    </lineage>
</organism>
<reference evidence="3 4" key="1">
    <citation type="submission" date="2019-03" db="EMBL/GenBank/DDBJ databases">
        <title>Genomic Encyclopedia of Type Strains, Phase IV (KMG-IV): sequencing the most valuable type-strain genomes for metagenomic binning, comparative biology and taxonomic classification.</title>
        <authorList>
            <person name="Goeker M."/>
        </authorList>
    </citation>
    <scope>NUCLEOTIDE SEQUENCE [LARGE SCALE GENOMIC DNA]</scope>
    <source>
        <strain evidence="3 4">DSM 25082</strain>
    </source>
</reference>
<dbReference type="EMBL" id="SNXE01000003">
    <property type="protein sequence ID" value="TDP11391.1"/>
    <property type="molecule type" value="Genomic_DNA"/>
</dbReference>
<dbReference type="Gene3D" id="3.90.1340.10">
    <property type="entry name" value="Phage tail collar domain"/>
    <property type="match status" value="1"/>
</dbReference>
<keyword evidence="4" id="KW-1185">Reference proteome</keyword>
<feature type="domain" description="Phage tail collar" evidence="2">
    <location>
        <begin position="40"/>
        <end position="96"/>
    </location>
</feature>
<dbReference type="Proteomes" id="UP000295357">
    <property type="component" value="Unassembled WGS sequence"/>
</dbReference>
<sequence>MIDLTHSSKASRPLPGLLLALGLFAAAAPAQACNTEPYIGSVCQVAFTFCPRGYAEAAGQIMSIAQNTALFSLLGTTYGGNGQTTFALPDLRGRAPIGVGTGPGLSNIQLGEQSGQENAQLTVAQLPPHTHSAQLRAVSAAGNTDSPAGTLPAKLARSNVYSSAGSDTAMAAGAVTVGSAGLGQPFPIRNPYLGMRYCIATEGIYPSRP</sequence>
<dbReference type="AlphaFoldDB" id="A0A4R6NA57"/>
<dbReference type="SUPFAM" id="SSF88874">
    <property type="entry name" value="Receptor-binding domain of short tail fibre protein gp12"/>
    <property type="match status" value="1"/>
</dbReference>
<dbReference type="RefSeq" id="WP_133603289.1">
    <property type="nucleotide sequence ID" value="NZ_JAUFPJ010000006.1"/>
</dbReference>
<evidence type="ECO:0000256" key="1">
    <source>
        <dbReference type="SAM" id="SignalP"/>
    </source>
</evidence>
<evidence type="ECO:0000259" key="2">
    <source>
        <dbReference type="Pfam" id="PF07484"/>
    </source>
</evidence>
<name>A0A4R6NA57_9BURK</name>
<evidence type="ECO:0000313" key="4">
    <source>
        <dbReference type="Proteomes" id="UP000295357"/>
    </source>
</evidence>
<dbReference type="Pfam" id="PF07484">
    <property type="entry name" value="Collar"/>
    <property type="match status" value="1"/>
</dbReference>
<comment type="caution">
    <text evidence="3">The sequence shown here is derived from an EMBL/GenBank/DDBJ whole genome shotgun (WGS) entry which is preliminary data.</text>
</comment>
<protein>
    <submittedName>
        <fullName evidence="3">Microcystin-dependent protein</fullName>
    </submittedName>
</protein>
<keyword evidence="1" id="KW-0732">Signal</keyword>
<proteinExistence type="predicted"/>
<gene>
    <name evidence="3" type="ORF">DFR39_103318</name>
</gene>
<dbReference type="InterPro" id="IPR037053">
    <property type="entry name" value="Phage_tail_collar_dom_sf"/>
</dbReference>
<evidence type="ECO:0000313" key="3">
    <source>
        <dbReference type="EMBL" id="TDP11391.1"/>
    </source>
</evidence>
<feature type="chain" id="PRO_5020861499" evidence="1">
    <location>
        <begin position="33"/>
        <end position="209"/>
    </location>
</feature>